<feature type="region of interest" description="Disordered" evidence="1">
    <location>
        <begin position="55"/>
        <end position="115"/>
    </location>
</feature>
<feature type="compositionally biased region" description="Polar residues" evidence="1">
    <location>
        <begin position="56"/>
        <end position="66"/>
    </location>
</feature>
<accession>A0A4U8UWP0</accession>
<evidence type="ECO:0000313" key="2">
    <source>
        <dbReference type="EMBL" id="TMS36258.1"/>
    </source>
</evidence>
<organism evidence="2 3">
    <name type="scientific">Steinernema carpocapsae</name>
    <name type="common">Entomopathogenic nematode</name>
    <dbReference type="NCBI Taxonomy" id="34508"/>
    <lineage>
        <taxon>Eukaryota</taxon>
        <taxon>Metazoa</taxon>
        <taxon>Ecdysozoa</taxon>
        <taxon>Nematoda</taxon>
        <taxon>Chromadorea</taxon>
        <taxon>Rhabditida</taxon>
        <taxon>Tylenchina</taxon>
        <taxon>Panagrolaimomorpha</taxon>
        <taxon>Strongyloidoidea</taxon>
        <taxon>Steinernematidae</taxon>
        <taxon>Steinernema</taxon>
    </lineage>
</organism>
<evidence type="ECO:0000313" key="3">
    <source>
        <dbReference type="Proteomes" id="UP000298663"/>
    </source>
</evidence>
<protein>
    <submittedName>
        <fullName evidence="2">Uncharacterized protein</fullName>
    </submittedName>
</protein>
<dbReference type="EMBL" id="AZBU02000001">
    <property type="protein sequence ID" value="TMS36258.1"/>
    <property type="molecule type" value="Genomic_DNA"/>
</dbReference>
<keyword evidence="3" id="KW-1185">Reference proteome</keyword>
<dbReference type="AlphaFoldDB" id="A0A4U8UWP0"/>
<gene>
    <name evidence="2" type="ORF">L596_003467</name>
</gene>
<dbReference type="Proteomes" id="UP000298663">
    <property type="component" value="Unassembled WGS sequence"/>
</dbReference>
<proteinExistence type="predicted"/>
<evidence type="ECO:0000256" key="1">
    <source>
        <dbReference type="SAM" id="MobiDB-lite"/>
    </source>
</evidence>
<feature type="compositionally biased region" description="Basic and acidic residues" evidence="1">
    <location>
        <begin position="81"/>
        <end position="94"/>
    </location>
</feature>
<sequence length="115" mass="12909">MENITKADQAAEKNVAGAPEKNTTETVEKNAPEAARCIFPSPISADMRETFAMASISESPRPSRSAQLRWKRQNETPEEEAERKLKHNEQDRARRAAQRQSEDSAASLALRNEQD</sequence>
<name>A0A4U8UWP0_STECR</name>
<feature type="compositionally biased region" description="Basic and acidic residues" evidence="1">
    <location>
        <begin position="22"/>
        <end position="31"/>
    </location>
</feature>
<reference evidence="2 3" key="1">
    <citation type="journal article" date="2015" name="Genome Biol.">
        <title>Comparative genomics of Steinernema reveals deeply conserved gene regulatory networks.</title>
        <authorList>
            <person name="Dillman A.R."/>
            <person name="Macchietto M."/>
            <person name="Porter C.F."/>
            <person name="Rogers A."/>
            <person name="Williams B."/>
            <person name="Antoshechkin I."/>
            <person name="Lee M.M."/>
            <person name="Goodwin Z."/>
            <person name="Lu X."/>
            <person name="Lewis E.E."/>
            <person name="Goodrich-Blair H."/>
            <person name="Stock S.P."/>
            <person name="Adams B.J."/>
            <person name="Sternberg P.W."/>
            <person name="Mortazavi A."/>
        </authorList>
    </citation>
    <scope>NUCLEOTIDE SEQUENCE [LARGE SCALE GENOMIC DNA]</scope>
    <source>
        <strain evidence="2 3">ALL</strain>
    </source>
</reference>
<feature type="region of interest" description="Disordered" evidence="1">
    <location>
        <begin position="1"/>
        <end position="33"/>
    </location>
</feature>
<comment type="caution">
    <text evidence="2">The sequence shown here is derived from an EMBL/GenBank/DDBJ whole genome shotgun (WGS) entry which is preliminary data.</text>
</comment>
<reference evidence="2 3" key="2">
    <citation type="journal article" date="2019" name="G3 (Bethesda)">
        <title>Hybrid Assembly of the Genome of the Entomopathogenic Nematode Steinernema carpocapsae Identifies the X-Chromosome.</title>
        <authorList>
            <person name="Serra L."/>
            <person name="Macchietto M."/>
            <person name="Macias-Munoz A."/>
            <person name="McGill C.J."/>
            <person name="Rodriguez I.M."/>
            <person name="Rodriguez B."/>
            <person name="Murad R."/>
            <person name="Mortazavi A."/>
        </authorList>
    </citation>
    <scope>NUCLEOTIDE SEQUENCE [LARGE SCALE GENOMIC DNA]</scope>
    <source>
        <strain evidence="2 3">ALL</strain>
    </source>
</reference>